<keyword evidence="1" id="KW-0732">Signal</keyword>
<dbReference type="OrthoDB" id="6134084at2759"/>
<organism evidence="2 3">
    <name type="scientific">Elysia chlorotica</name>
    <name type="common">Eastern emerald elysia</name>
    <name type="synonym">Sea slug</name>
    <dbReference type="NCBI Taxonomy" id="188477"/>
    <lineage>
        <taxon>Eukaryota</taxon>
        <taxon>Metazoa</taxon>
        <taxon>Spiralia</taxon>
        <taxon>Lophotrochozoa</taxon>
        <taxon>Mollusca</taxon>
        <taxon>Gastropoda</taxon>
        <taxon>Heterobranchia</taxon>
        <taxon>Euthyneura</taxon>
        <taxon>Panpulmonata</taxon>
        <taxon>Sacoglossa</taxon>
        <taxon>Placobranchoidea</taxon>
        <taxon>Plakobranchidae</taxon>
        <taxon>Elysia</taxon>
    </lineage>
</organism>
<dbReference type="Proteomes" id="UP000271974">
    <property type="component" value="Unassembled WGS sequence"/>
</dbReference>
<gene>
    <name evidence="2" type="ORF">EGW08_019660</name>
</gene>
<evidence type="ECO:0000313" key="2">
    <source>
        <dbReference type="EMBL" id="RUS72574.1"/>
    </source>
</evidence>
<feature type="signal peptide" evidence="1">
    <location>
        <begin position="1"/>
        <end position="23"/>
    </location>
</feature>
<dbReference type="AlphaFoldDB" id="A0A433STI0"/>
<evidence type="ECO:0000313" key="3">
    <source>
        <dbReference type="Proteomes" id="UP000271974"/>
    </source>
</evidence>
<protein>
    <submittedName>
        <fullName evidence="2">Uncharacterized protein</fullName>
    </submittedName>
</protein>
<sequence>MEPRLRVFLCCVVMTFLCGRGTGTSSTTGTKFSLKTGVRVTSAANQIRQITRTVTQGNWTLLFRAQAGINEPVYLTYINTSVQHDNPVPLDFPTACLRMSDYGACDRHFRSHILDNFVGIDQVRLSLIKSDTEVAYVVFDAVGASFQAWFSPSRIVESTWMPDVPNESYHRPTLRGDCPSTTVCRRFYLFGPHTGCRSEWLYTMTLDSASDLCLDLTAEYAGLKLNYPMFFYSATSGRAALSINPSYPTAQTADVLALWVKYV</sequence>
<keyword evidence="3" id="KW-1185">Reference proteome</keyword>
<dbReference type="EMBL" id="RQTK01001050">
    <property type="protein sequence ID" value="RUS72574.1"/>
    <property type="molecule type" value="Genomic_DNA"/>
</dbReference>
<proteinExistence type="predicted"/>
<evidence type="ECO:0000256" key="1">
    <source>
        <dbReference type="SAM" id="SignalP"/>
    </source>
</evidence>
<feature type="chain" id="PRO_5019352414" evidence="1">
    <location>
        <begin position="24"/>
        <end position="263"/>
    </location>
</feature>
<name>A0A433STI0_ELYCH</name>
<accession>A0A433STI0</accession>
<reference evidence="2 3" key="1">
    <citation type="submission" date="2019-01" db="EMBL/GenBank/DDBJ databases">
        <title>A draft genome assembly of the solar-powered sea slug Elysia chlorotica.</title>
        <authorList>
            <person name="Cai H."/>
            <person name="Li Q."/>
            <person name="Fang X."/>
            <person name="Li J."/>
            <person name="Curtis N.E."/>
            <person name="Altenburger A."/>
            <person name="Shibata T."/>
            <person name="Feng M."/>
            <person name="Maeda T."/>
            <person name="Schwartz J.A."/>
            <person name="Shigenobu S."/>
            <person name="Lundholm N."/>
            <person name="Nishiyama T."/>
            <person name="Yang H."/>
            <person name="Hasebe M."/>
            <person name="Li S."/>
            <person name="Pierce S.K."/>
            <person name="Wang J."/>
        </authorList>
    </citation>
    <scope>NUCLEOTIDE SEQUENCE [LARGE SCALE GENOMIC DNA]</scope>
    <source>
        <strain evidence="2">EC2010</strain>
        <tissue evidence="2">Whole organism of an adult</tissue>
    </source>
</reference>
<comment type="caution">
    <text evidence="2">The sequence shown here is derived from an EMBL/GenBank/DDBJ whole genome shotgun (WGS) entry which is preliminary data.</text>
</comment>